<gene>
    <name evidence="3" type="ORF">OsJ_12322</name>
</gene>
<reference evidence="3" key="2">
    <citation type="submission" date="2008-12" db="EMBL/GenBank/DDBJ databases">
        <title>Improved gene annotation of the rice (Oryza sativa) genomes.</title>
        <authorList>
            <person name="Wang J."/>
            <person name="Li R."/>
            <person name="Fan W."/>
            <person name="Huang Q."/>
            <person name="Zhang J."/>
            <person name="Zhou Y."/>
            <person name="Hu Y."/>
            <person name="Zi S."/>
            <person name="Li J."/>
            <person name="Ni P."/>
            <person name="Zheng H."/>
            <person name="Zhang Y."/>
            <person name="Zhao M."/>
            <person name="Hao Q."/>
            <person name="McDermott J."/>
            <person name="Samudrala R."/>
            <person name="Kristiansen K."/>
            <person name="Wong G.K.-S."/>
        </authorList>
    </citation>
    <scope>NUCLEOTIDE SEQUENCE</scope>
</reference>
<protein>
    <recommendedName>
        <fullName evidence="2">Mono-/di-acylglycerol lipase N-terminal domain-containing protein</fullName>
    </recommendedName>
</protein>
<sequence>MALSCAAECALSLACARWALRRLSLSGADDSASWPAASPSSFAPVPRACRSALAAWQQGHDEAEQAPTPAPSRLCPPYRLSHDRARGEVVLAVRGLGLARLEDYRVLLDAGGPEPLPCLLCFICMRDTFVSEEKLKDASKLYAPGRVFHIVERENCRCGRLPPQVRTAVPAEGRFEHVVLSCNATSDHGIIWIEKEAQKALDLMEQEELTLPPSQQKMLRVKETESLADHQKLSAGNPQEDDTLSSSSPFSSPRTSTTSSLRSESSSTRSEWDELVEIFLSDHEEDGDGRTNMCNRAGCLPCCK</sequence>
<feature type="compositionally biased region" description="Basic and acidic residues" evidence="1">
    <location>
        <begin position="220"/>
        <end position="232"/>
    </location>
</feature>
<reference evidence="3" key="1">
    <citation type="journal article" date="2005" name="PLoS Biol.">
        <title>The genomes of Oryza sativa: a history of duplications.</title>
        <authorList>
            <person name="Yu J."/>
            <person name="Wang J."/>
            <person name="Lin W."/>
            <person name="Li S."/>
            <person name="Li H."/>
            <person name="Zhou J."/>
            <person name="Ni P."/>
            <person name="Dong W."/>
            <person name="Hu S."/>
            <person name="Zeng C."/>
            <person name="Zhang J."/>
            <person name="Zhang Y."/>
            <person name="Li R."/>
            <person name="Xu Z."/>
            <person name="Li S."/>
            <person name="Li X."/>
            <person name="Zheng H."/>
            <person name="Cong L."/>
            <person name="Lin L."/>
            <person name="Yin J."/>
            <person name="Geng J."/>
            <person name="Li G."/>
            <person name="Shi J."/>
            <person name="Liu J."/>
            <person name="Lv H."/>
            <person name="Li J."/>
            <person name="Wang J."/>
            <person name="Deng Y."/>
            <person name="Ran L."/>
            <person name="Shi X."/>
            <person name="Wang X."/>
            <person name="Wu Q."/>
            <person name="Li C."/>
            <person name="Ren X."/>
            <person name="Wang J."/>
            <person name="Wang X."/>
            <person name="Li D."/>
            <person name="Liu D."/>
            <person name="Zhang X."/>
            <person name="Ji Z."/>
            <person name="Zhao W."/>
            <person name="Sun Y."/>
            <person name="Zhang Z."/>
            <person name="Bao J."/>
            <person name="Han Y."/>
            <person name="Dong L."/>
            <person name="Ji J."/>
            <person name="Chen P."/>
            <person name="Wu S."/>
            <person name="Liu J."/>
            <person name="Xiao Y."/>
            <person name="Bu D."/>
            <person name="Tan J."/>
            <person name="Yang L."/>
            <person name="Ye C."/>
            <person name="Zhang J."/>
            <person name="Xu J."/>
            <person name="Zhou Y."/>
            <person name="Yu Y."/>
            <person name="Zhang B."/>
            <person name="Zhuang S."/>
            <person name="Wei H."/>
            <person name="Liu B."/>
            <person name="Lei M."/>
            <person name="Yu H."/>
            <person name="Li Y."/>
            <person name="Xu H."/>
            <person name="Wei S."/>
            <person name="He X."/>
            <person name="Fang L."/>
            <person name="Zhang Z."/>
            <person name="Zhang Y."/>
            <person name="Huang X."/>
            <person name="Su Z."/>
            <person name="Tong W."/>
            <person name="Li J."/>
            <person name="Tong Z."/>
            <person name="Li S."/>
            <person name="Ye J."/>
            <person name="Wang L."/>
            <person name="Fang L."/>
            <person name="Lei T."/>
            <person name="Chen C."/>
            <person name="Chen H."/>
            <person name="Xu Z."/>
            <person name="Li H."/>
            <person name="Huang H."/>
            <person name="Zhang F."/>
            <person name="Xu H."/>
            <person name="Li N."/>
            <person name="Zhao C."/>
            <person name="Li S."/>
            <person name="Dong L."/>
            <person name="Huang Y."/>
            <person name="Li L."/>
            <person name="Xi Y."/>
            <person name="Qi Q."/>
            <person name="Li W."/>
            <person name="Zhang B."/>
            <person name="Hu W."/>
            <person name="Zhang Y."/>
            <person name="Tian X."/>
            <person name="Jiao Y."/>
            <person name="Liang X."/>
            <person name="Jin J."/>
            <person name="Gao L."/>
            <person name="Zheng W."/>
            <person name="Hao B."/>
            <person name="Liu S."/>
            <person name="Wang W."/>
            <person name="Yuan L."/>
            <person name="Cao M."/>
            <person name="McDermott J."/>
            <person name="Samudrala R."/>
            <person name="Wang J."/>
            <person name="Wong G.K."/>
            <person name="Yang H."/>
        </authorList>
    </citation>
    <scope>NUCLEOTIDE SEQUENCE [LARGE SCALE GENOMIC DNA]</scope>
</reference>
<dbReference type="Proteomes" id="UP000007752">
    <property type="component" value="Chromosome 3"/>
</dbReference>
<accession>B9FB61</accession>
<feature type="domain" description="Mono-/di-acylglycerol lipase N-terminal" evidence="2">
    <location>
        <begin position="7"/>
        <end position="53"/>
    </location>
</feature>
<evidence type="ECO:0000313" key="3">
    <source>
        <dbReference type="EMBL" id="EEE59799.1"/>
    </source>
</evidence>
<dbReference type="InterPro" id="IPR005592">
    <property type="entry name" value="Mono/diacylglycerol_lipase_N"/>
</dbReference>
<dbReference type="AlphaFoldDB" id="B9FB61"/>
<feature type="compositionally biased region" description="Low complexity" evidence="1">
    <location>
        <begin position="244"/>
        <end position="269"/>
    </location>
</feature>
<dbReference type="PANTHER" id="PTHR46398">
    <property type="entry name" value="ALPHA/BETA-HYDROLASES SUPERFAMILY PROTEIN"/>
    <property type="match status" value="1"/>
</dbReference>
<feature type="region of interest" description="Disordered" evidence="1">
    <location>
        <begin position="212"/>
        <end position="271"/>
    </location>
</feature>
<dbReference type="Pfam" id="PF03893">
    <property type="entry name" value="Lipase3_N"/>
    <property type="match status" value="1"/>
</dbReference>
<name>B9FB61_ORYSJ</name>
<evidence type="ECO:0000256" key="1">
    <source>
        <dbReference type="SAM" id="MobiDB-lite"/>
    </source>
</evidence>
<dbReference type="GO" id="GO:0016042">
    <property type="term" value="P:lipid catabolic process"/>
    <property type="evidence" value="ECO:0007669"/>
    <property type="project" value="InterPro"/>
</dbReference>
<proteinExistence type="predicted"/>
<dbReference type="PANTHER" id="PTHR46398:SF8">
    <property type="entry name" value="FUNGAL LIPASE-LIKE DOMAIN-CONTAINING PROTEIN"/>
    <property type="match status" value="1"/>
</dbReference>
<evidence type="ECO:0000259" key="2">
    <source>
        <dbReference type="Pfam" id="PF03893"/>
    </source>
</evidence>
<organism evidence="3">
    <name type="scientific">Oryza sativa subsp. japonica</name>
    <name type="common">Rice</name>
    <dbReference type="NCBI Taxonomy" id="39947"/>
    <lineage>
        <taxon>Eukaryota</taxon>
        <taxon>Viridiplantae</taxon>
        <taxon>Streptophyta</taxon>
        <taxon>Embryophyta</taxon>
        <taxon>Tracheophyta</taxon>
        <taxon>Spermatophyta</taxon>
        <taxon>Magnoliopsida</taxon>
        <taxon>Liliopsida</taxon>
        <taxon>Poales</taxon>
        <taxon>Poaceae</taxon>
        <taxon>BOP clade</taxon>
        <taxon>Oryzoideae</taxon>
        <taxon>Oryzeae</taxon>
        <taxon>Oryzinae</taxon>
        <taxon>Oryza</taxon>
        <taxon>Oryza sativa</taxon>
    </lineage>
</organism>
<dbReference type="EMBL" id="CM000140">
    <property type="protein sequence ID" value="EEE59799.1"/>
    <property type="molecule type" value="Genomic_DNA"/>
</dbReference>